<evidence type="ECO:0000256" key="3">
    <source>
        <dbReference type="ARBA" id="ARBA00023012"/>
    </source>
</evidence>
<keyword evidence="2" id="KW-0418">Kinase</keyword>
<feature type="domain" description="Histidine kinase" evidence="6">
    <location>
        <begin position="385"/>
        <end position="581"/>
    </location>
</feature>
<keyword evidence="1" id="KW-0808">Transferase</keyword>
<reference evidence="9 10" key="1">
    <citation type="submission" date="2021-10" db="EMBL/GenBank/DDBJ databases">
        <authorList>
            <person name="Koch H."/>
        </authorList>
    </citation>
    <scope>NUCLEOTIDE SEQUENCE [LARGE SCALE GENOMIC DNA]</scope>
    <source>
        <strain evidence="9">6680</strain>
    </source>
</reference>
<proteinExistence type="predicted"/>
<sequence>MTQMQTNPNRRFDDPKNDSEENQSNEVVLRNMRASDGGLEDGKMQLLHELQMRHLELEAQNRKFREMHRRASDRETENDKIHLLHELQLRHIELEMQNRELREAQRVLEETRDRYANLYDFIPVGYLTLDEAGYVQEINLIGATMLCEARENIVGTPFVTRIIKGDVYALSHHLQQTFNSSSNIVTELRIMTRTDEPDYIRLESAAIGNGICACRTVMTNITEQKRIALALQQKRTEQDALLNAIPAIVFYKDLNLRYVTVSQMFADFLGHTVGNVLGKTDFELLPRELAEDCQRINREVLESGVKANVENRLTNASGNVVYLSTVLAPFNNPEGDVAGLLGVGIDISSLKKAADINLELLLQNRTLTQNLYSVQETERCHLARELHDELGQWLTAIHAEAQAILCMSHGESTVRASVQAISESAKEMHEVIRGMLRHLRPALLDELGLADSLRELTNKWCLHNPDIIFEFALEGDLNGLGENINITVYRIIQEALTNICCHALAKHVSVCLSRESGATPDADAVFLRVTDDGKGFDPNQAFNGFGLLGIRERAIAAGGEFSSFSTPGHGVRIDVRLPLKYQLERRRK</sequence>
<feature type="domain" description="PAC" evidence="8">
    <location>
        <begin position="307"/>
        <end position="359"/>
    </location>
</feature>
<evidence type="ECO:0000313" key="10">
    <source>
        <dbReference type="Proteomes" id="UP000839052"/>
    </source>
</evidence>
<dbReference type="NCBIfam" id="TIGR00229">
    <property type="entry name" value="sensory_box"/>
    <property type="match status" value="1"/>
</dbReference>
<dbReference type="Pfam" id="PF08448">
    <property type="entry name" value="PAS_4"/>
    <property type="match status" value="1"/>
</dbReference>
<evidence type="ECO:0008006" key="11">
    <source>
        <dbReference type="Google" id="ProtNLM"/>
    </source>
</evidence>
<dbReference type="InterPro" id="IPR000014">
    <property type="entry name" value="PAS"/>
</dbReference>
<feature type="domain" description="PAS" evidence="7">
    <location>
        <begin position="234"/>
        <end position="304"/>
    </location>
</feature>
<dbReference type="RefSeq" id="WP_239796703.1">
    <property type="nucleotide sequence ID" value="NZ_OU912926.1"/>
</dbReference>
<dbReference type="CDD" id="cd16917">
    <property type="entry name" value="HATPase_UhpB-NarQ-NarX-like"/>
    <property type="match status" value="1"/>
</dbReference>
<dbReference type="InterPro" id="IPR050482">
    <property type="entry name" value="Sensor_HK_TwoCompSys"/>
</dbReference>
<dbReference type="SMART" id="SM00091">
    <property type="entry name" value="PAS"/>
    <property type="match status" value="2"/>
</dbReference>
<feature type="compositionally biased region" description="Basic and acidic residues" evidence="5">
    <location>
        <begin position="10"/>
        <end position="19"/>
    </location>
</feature>
<dbReference type="InterPro" id="IPR005467">
    <property type="entry name" value="His_kinase_dom"/>
</dbReference>
<dbReference type="InterPro" id="IPR003594">
    <property type="entry name" value="HATPase_dom"/>
</dbReference>
<dbReference type="Pfam" id="PF02518">
    <property type="entry name" value="HATPase_c"/>
    <property type="match status" value="1"/>
</dbReference>
<dbReference type="InterPro" id="IPR000700">
    <property type="entry name" value="PAS-assoc_C"/>
</dbReference>
<evidence type="ECO:0000256" key="4">
    <source>
        <dbReference type="SAM" id="Coils"/>
    </source>
</evidence>
<dbReference type="Gene3D" id="1.20.5.1930">
    <property type="match status" value="1"/>
</dbReference>
<dbReference type="Pfam" id="PF13426">
    <property type="entry name" value="PAS_9"/>
    <property type="match status" value="1"/>
</dbReference>
<keyword evidence="4" id="KW-0175">Coiled coil</keyword>
<dbReference type="PANTHER" id="PTHR24421:SF58">
    <property type="entry name" value="SIGNAL TRANSDUCTION HISTIDINE-PROTEIN KINASE_PHOSPHATASE UHPB"/>
    <property type="match status" value="1"/>
</dbReference>
<evidence type="ECO:0000259" key="7">
    <source>
        <dbReference type="PROSITE" id="PS50112"/>
    </source>
</evidence>
<dbReference type="Pfam" id="PF07730">
    <property type="entry name" value="HisKA_3"/>
    <property type="match status" value="1"/>
</dbReference>
<evidence type="ECO:0000256" key="2">
    <source>
        <dbReference type="ARBA" id="ARBA00022777"/>
    </source>
</evidence>
<accession>A0ABN8AMF8</accession>
<dbReference type="SUPFAM" id="SSF55874">
    <property type="entry name" value="ATPase domain of HSP90 chaperone/DNA topoisomerase II/histidine kinase"/>
    <property type="match status" value="1"/>
</dbReference>
<name>A0ABN8AMF8_9PROT</name>
<evidence type="ECO:0000259" key="6">
    <source>
        <dbReference type="PROSITE" id="PS50109"/>
    </source>
</evidence>
<protein>
    <recommendedName>
        <fullName evidence="11">PAS domain S-box-containing protein</fullName>
    </recommendedName>
</protein>
<dbReference type="InterPro" id="IPR036890">
    <property type="entry name" value="HATPase_C_sf"/>
</dbReference>
<dbReference type="CDD" id="cd00130">
    <property type="entry name" value="PAS"/>
    <property type="match status" value="1"/>
</dbReference>
<feature type="coiled-coil region" evidence="4">
    <location>
        <begin position="47"/>
        <end position="114"/>
    </location>
</feature>
<dbReference type="Proteomes" id="UP000839052">
    <property type="component" value="Chromosome"/>
</dbReference>
<dbReference type="EMBL" id="OU912926">
    <property type="protein sequence ID" value="CAG9932819.1"/>
    <property type="molecule type" value="Genomic_DNA"/>
</dbReference>
<dbReference type="InterPro" id="IPR013656">
    <property type="entry name" value="PAS_4"/>
</dbReference>
<keyword evidence="10" id="KW-1185">Reference proteome</keyword>
<gene>
    <name evidence="9" type="ORF">NTG6680_1566</name>
</gene>
<dbReference type="InterPro" id="IPR011712">
    <property type="entry name" value="Sig_transdc_His_kin_sub3_dim/P"/>
</dbReference>
<keyword evidence="3" id="KW-0902">Two-component regulatory system</keyword>
<evidence type="ECO:0000313" key="9">
    <source>
        <dbReference type="EMBL" id="CAG9932819.1"/>
    </source>
</evidence>
<dbReference type="SUPFAM" id="SSF55785">
    <property type="entry name" value="PYP-like sensor domain (PAS domain)"/>
    <property type="match status" value="2"/>
</dbReference>
<evidence type="ECO:0000259" key="8">
    <source>
        <dbReference type="PROSITE" id="PS50113"/>
    </source>
</evidence>
<evidence type="ECO:0000256" key="5">
    <source>
        <dbReference type="SAM" id="MobiDB-lite"/>
    </source>
</evidence>
<evidence type="ECO:0000256" key="1">
    <source>
        <dbReference type="ARBA" id="ARBA00022679"/>
    </source>
</evidence>
<dbReference type="Gene3D" id="3.30.565.10">
    <property type="entry name" value="Histidine kinase-like ATPase, C-terminal domain"/>
    <property type="match status" value="1"/>
</dbReference>
<organism evidence="9 10">
    <name type="scientific">Candidatus Nitrotoga arctica</name>
    <dbReference type="NCBI Taxonomy" id="453162"/>
    <lineage>
        <taxon>Bacteria</taxon>
        <taxon>Pseudomonadati</taxon>
        <taxon>Pseudomonadota</taxon>
        <taxon>Betaproteobacteria</taxon>
        <taxon>Nitrosomonadales</taxon>
        <taxon>Gallionellaceae</taxon>
        <taxon>Candidatus Nitrotoga</taxon>
    </lineage>
</organism>
<feature type="region of interest" description="Disordered" evidence="5">
    <location>
        <begin position="1"/>
        <end position="25"/>
    </location>
</feature>
<dbReference type="PANTHER" id="PTHR24421">
    <property type="entry name" value="NITRATE/NITRITE SENSOR PROTEIN NARX-RELATED"/>
    <property type="match status" value="1"/>
</dbReference>
<dbReference type="Gene3D" id="3.30.450.20">
    <property type="entry name" value="PAS domain"/>
    <property type="match status" value="2"/>
</dbReference>
<dbReference type="PROSITE" id="PS50113">
    <property type="entry name" value="PAC"/>
    <property type="match status" value="1"/>
</dbReference>
<dbReference type="InterPro" id="IPR035965">
    <property type="entry name" value="PAS-like_dom_sf"/>
</dbReference>
<dbReference type="PROSITE" id="PS50109">
    <property type="entry name" value="HIS_KIN"/>
    <property type="match status" value="1"/>
</dbReference>
<dbReference type="PROSITE" id="PS50112">
    <property type="entry name" value="PAS"/>
    <property type="match status" value="1"/>
</dbReference>